<dbReference type="Proteomes" id="UP000095283">
    <property type="component" value="Unplaced"/>
</dbReference>
<dbReference type="WBParaSite" id="Hba_04071">
    <property type="protein sequence ID" value="Hba_04071"/>
    <property type="gene ID" value="Hba_04071"/>
</dbReference>
<evidence type="ECO:0000313" key="2">
    <source>
        <dbReference type="Proteomes" id="UP000095283"/>
    </source>
</evidence>
<name>A0A1I7WGF0_HETBA</name>
<feature type="domain" description="Tc3 transposase DNA binding" evidence="1">
    <location>
        <begin position="5"/>
        <end position="51"/>
    </location>
</feature>
<dbReference type="AlphaFoldDB" id="A0A1I7WGF0"/>
<keyword evidence="2" id="KW-1185">Reference proteome</keyword>
<dbReference type="InterPro" id="IPR025898">
    <property type="entry name" value="Tc3_transposase_DNA-bd_dom"/>
</dbReference>
<sequence length="146" mass="16925">MGPASTLSLHERGQIKALSTTGYPLKRIADVVKRSRKDIMNFLRHQEEYGTKKSSGRSGKLNDREKGIFCALRRITRPAPLEPVGRAIDASESMAWRMLNKCSNIVRSRWEKCPHLIEGHKNERLRFARYSLRFDWGKVLVFEIRL</sequence>
<accession>A0A1I7WGF0</accession>
<reference evidence="3" key="1">
    <citation type="submission" date="2016-11" db="UniProtKB">
        <authorList>
            <consortium name="WormBaseParasite"/>
        </authorList>
    </citation>
    <scope>IDENTIFICATION</scope>
</reference>
<organism evidence="2 3">
    <name type="scientific">Heterorhabditis bacteriophora</name>
    <name type="common">Entomopathogenic nematode worm</name>
    <dbReference type="NCBI Taxonomy" id="37862"/>
    <lineage>
        <taxon>Eukaryota</taxon>
        <taxon>Metazoa</taxon>
        <taxon>Ecdysozoa</taxon>
        <taxon>Nematoda</taxon>
        <taxon>Chromadorea</taxon>
        <taxon>Rhabditida</taxon>
        <taxon>Rhabditina</taxon>
        <taxon>Rhabditomorpha</taxon>
        <taxon>Strongyloidea</taxon>
        <taxon>Heterorhabditidae</taxon>
        <taxon>Heterorhabditis</taxon>
    </lineage>
</organism>
<dbReference type="GO" id="GO:0003677">
    <property type="term" value="F:DNA binding"/>
    <property type="evidence" value="ECO:0007669"/>
    <property type="project" value="InterPro"/>
</dbReference>
<protein>
    <submittedName>
        <fullName evidence="3">HTH_Tnp_Tc3_1 domain-containing protein</fullName>
    </submittedName>
</protein>
<dbReference type="Gene3D" id="1.10.10.60">
    <property type="entry name" value="Homeodomain-like"/>
    <property type="match status" value="1"/>
</dbReference>
<proteinExistence type="predicted"/>
<evidence type="ECO:0000259" key="1">
    <source>
        <dbReference type="Pfam" id="PF11427"/>
    </source>
</evidence>
<evidence type="ECO:0000313" key="3">
    <source>
        <dbReference type="WBParaSite" id="Hba_04071"/>
    </source>
</evidence>
<dbReference type="Pfam" id="PF11427">
    <property type="entry name" value="HTH_Tnp_Tc3_1"/>
    <property type="match status" value="1"/>
</dbReference>